<dbReference type="EMBL" id="MSZX01000007">
    <property type="protein sequence ID" value="OPA76139.1"/>
    <property type="molecule type" value="Genomic_DNA"/>
</dbReference>
<dbReference type="PANTHER" id="PTHR35796">
    <property type="entry name" value="HYPOTHETICAL CYTOSOLIC PROTEIN"/>
    <property type="match status" value="1"/>
</dbReference>
<dbReference type="CDD" id="cd13225">
    <property type="entry name" value="PH-like_bacteria"/>
    <property type="match status" value="1"/>
</dbReference>
<dbReference type="STRING" id="1324314.BVG16_18160"/>
<keyword evidence="2" id="KW-0067">ATP-binding</keyword>
<proteinExistence type="predicted"/>
<keyword evidence="3" id="KW-1185">Reference proteome</keyword>
<reference evidence="2 3" key="1">
    <citation type="submission" date="2017-01" db="EMBL/GenBank/DDBJ databases">
        <title>Genome analysis of Paenibacillus selenitrireducens ES3-24.</title>
        <authorList>
            <person name="Xu D."/>
            <person name="Yao R."/>
            <person name="Zheng S."/>
        </authorList>
    </citation>
    <scope>NUCLEOTIDE SEQUENCE [LARGE SCALE GENOMIC DNA]</scope>
    <source>
        <strain evidence="2 3">ES3-24</strain>
    </source>
</reference>
<dbReference type="Gene3D" id="2.30.29.50">
    <property type="entry name" value="Bacterial Pleckstrin homology domain"/>
    <property type="match status" value="1"/>
</dbReference>
<dbReference type="Proteomes" id="UP000190188">
    <property type="component" value="Unassembled WGS sequence"/>
</dbReference>
<feature type="domain" description="Bacterial Pleckstrin homology" evidence="1">
    <location>
        <begin position="2"/>
        <end position="123"/>
    </location>
</feature>
<evidence type="ECO:0000313" key="3">
    <source>
        <dbReference type="Proteomes" id="UP000190188"/>
    </source>
</evidence>
<dbReference type="PANTHER" id="PTHR35796:SF3">
    <property type="entry name" value="BHLH DOMAIN-CONTAINING PROTEIN"/>
    <property type="match status" value="1"/>
</dbReference>
<dbReference type="SUPFAM" id="SSF50729">
    <property type="entry name" value="PH domain-like"/>
    <property type="match status" value="1"/>
</dbReference>
<keyword evidence="2" id="KW-0378">Hydrolase</keyword>
<organism evidence="2 3">
    <name type="scientific">Paenibacillus selenitireducens</name>
    <dbReference type="NCBI Taxonomy" id="1324314"/>
    <lineage>
        <taxon>Bacteria</taxon>
        <taxon>Bacillati</taxon>
        <taxon>Bacillota</taxon>
        <taxon>Bacilli</taxon>
        <taxon>Bacillales</taxon>
        <taxon>Paenibacillaceae</taxon>
        <taxon>Paenibacillus</taxon>
    </lineage>
</organism>
<dbReference type="AlphaFoldDB" id="A0A1T2X8C1"/>
<evidence type="ECO:0000259" key="1">
    <source>
        <dbReference type="Pfam" id="PF08000"/>
    </source>
</evidence>
<comment type="caution">
    <text evidence="2">The sequence shown here is derived from an EMBL/GenBank/DDBJ whole genome shotgun (WGS) entry which is preliminary data.</text>
</comment>
<keyword evidence="2" id="KW-0347">Helicase</keyword>
<evidence type="ECO:0000313" key="2">
    <source>
        <dbReference type="EMBL" id="OPA76139.1"/>
    </source>
</evidence>
<dbReference type="RefSeq" id="WP_078500308.1">
    <property type="nucleotide sequence ID" value="NZ_MSZX01000007.1"/>
</dbReference>
<name>A0A1T2X8C1_9BACL</name>
<protein>
    <submittedName>
        <fullName evidence="2">Helicase</fullName>
    </submittedName>
</protein>
<accession>A0A1T2X8C1</accession>
<gene>
    <name evidence="2" type="ORF">BVG16_18160</name>
</gene>
<dbReference type="InterPro" id="IPR037063">
    <property type="entry name" value="PHb_sf"/>
</dbReference>
<dbReference type="GO" id="GO:0004386">
    <property type="term" value="F:helicase activity"/>
    <property type="evidence" value="ECO:0007669"/>
    <property type="project" value="UniProtKB-KW"/>
</dbReference>
<dbReference type="Pfam" id="PF08000">
    <property type="entry name" value="bPH_1"/>
    <property type="match status" value="1"/>
</dbReference>
<dbReference type="InterPro" id="IPR012544">
    <property type="entry name" value="PHb"/>
</dbReference>
<keyword evidence="2" id="KW-0547">Nucleotide-binding</keyword>
<dbReference type="OrthoDB" id="9803613at2"/>
<sequence>MGFLDGLMGNAASVSEKDVQQELQPILFQGETVDKAYKLIRDMFVFTNKRLILVDKQGVTGKKVEYQSIPYKSISRFSIETAGTFDLDAELKIWISSAVEPTITKQFKKDSNVYEVQSLLAEKVL</sequence>